<keyword evidence="1" id="KW-0732">Signal</keyword>
<evidence type="ECO:0000256" key="1">
    <source>
        <dbReference type="SAM" id="SignalP"/>
    </source>
</evidence>
<feature type="domain" description="DUF243" evidence="2">
    <location>
        <begin position="321"/>
        <end position="410"/>
    </location>
</feature>
<dbReference type="EMBL" id="OV170231">
    <property type="protein sequence ID" value="CAH0716379.1"/>
    <property type="molecule type" value="Genomic_DNA"/>
</dbReference>
<feature type="non-terminal residue" evidence="3">
    <location>
        <position position="416"/>
    </location>
</feature>
<gene>
    <name evidence="3" type="ORF">BINO364_LOCUS3159</name>
</gene>
<dbReference type="GO" id="GO:0040003">
    <property type="term" value="P:chitin-based cuticle development"/>
    <property type="evidence" value="ECO:0007669"/>
    <property type="project" value="TreeGrafter"/>
</dbReference>
<evidence type="ECO:0000313" key="4">
    <source>
        <dbReference type="Proteomes" id="UP000838878"/>
    </source>
</evidence>
<dbReference type="PANTHER" id="PTHR31927:SF2">
    <property type="entry name" value="FI07246P-RELATED"/>
    <property type="match status" value="1"/>
</dbReference>
<dbReference type="AlphaFoldDB" id="A0A8J9Y2G5"/>
<dbReference type="GO" id="GO:0062129">
    <property type="term" value="C:chitin-based extracellular matrix"/>
    <property type="evidence" value="ECO:0007669"/>
    <property type="project" value="TreeGrafter"/>
</dbReference>
<dbReference type="Proteomes" id="UP000838878">
    <property type="component" value="Chromosome 11"/>
</dbReference>
<protein>
    <recommendedName>
        <fullName evidence="2">DUF243 domain-containing protein</fullName>
    </recommendedName>
</protein>
<dbReference type="GO" id="GO:0008010">
    <property type="term" value="F:structural constituent of chitin-based larval cuticle"/>
    <property type="evidence" value="ECO:0007669"/>
    <property type="project" value="TreeGrafter"/>
</dbReference>
<feature type="signal peptide" evidence="1">
    <location>
        <begin position="1"/>
        <end position="18"/>
    </location>
</feature>
<evidence type="ECO:0000259" key="2">
    <source>
        <dbReference type="SMART" id="SM00690"/>
    </source>
</evidence>
<dbReference type="PANTHER" id="PTHR31927">
    <property type="entry name" value="FI07246P-RELATED-RELATED"/>
    <property type="match status" value="1"/>
</dbReference>
<dbReference type="OrthoDB" id="8030796at2759"/>
<reference evidence="3" key="1">
    <citation type="submission" date="2021-12" db="EMBL/GenBank/DDBJ databases">
        <authorList>
            <person name="Martin H S."/>
        </authorList>
    </citation>
    <scope>NUCLEOTIDE SEQUENCE</scope>
</reference>
<feature type="chain" id="PRO_5035438278" description="DUF243 domain-containing protein" evidence="1">
    <location>
        <begin position="19"/>
        <end position="416"/>
    </location>
</feature>
<dbReference type="SMART" id="SM00690">
    <property type="entry name" value="DM5"/>
    <property type="match status" value="1"/>
</dbReference>
<proteinExistence type="predicted"/>
<sequence length="416" mass="46718">MLFAVVLSVIFVICEVHGGYVYPKPSIAFELPHYQPLSHHTNPVRQTSSDEYVNEISYSVGHGDYSYLQQHGKNKIHEIFFSSDNAVHPAQQNRIISTHQDLTSLEPMTTELNANIDASTSVQSATVQNPALTEQNHINVQQILDIENDAQLIRNHQSTQVLPKGFKNNGFQVLNSIDPQNIDDKLLNCPETFFKNQNMASSINLHDNMQSRGENAKPLSAVHSLSAEHNHQTQHSQSSLQTVVDMRRPNVRPVLNLQQALSVQNNIGTQFSAPQISQDPHIVSDINLGSVSSIENSVLMQSNIIQNIDNQKLNVQNNVVPVITKQVSFHIPPPDIEEPSVVRNIQPPTRVYKILFIKLPSQETKNRIQQSVIEKTIIYVLSKTPEPARADVTQQKVSDHEVFFVKYKGNPNYSEA</sequence>
<accession>A0A8J9Y2G5</accession>
<dbReference type="InterPro" id="IPR004145">
    <property type="entry name" value="DUF243"/>
</dbReference>
<keyword evidence="4" id="KW-1185">Reference proteome</keyword>
<evidence type="ECO:0000313" key="3">
    <source>
        <dbReference type="EMBL" id="CAH0716379.1"/>
    </source>
</evidence>
<organism evidence="3 4">
    <name type="scientific">Brenthis ino</name>
    <name type="common">lesser marbled fritillary</name>
    <dbReference type="NCBI Taxonomy" id="405034"/>
    <lineage>
        <taxon>Eukaryota</taxon>
        <taxon>Metazoa</taxon>
        <taxon>Ecdysozoa</taxon>
        <taxon>Arthropoda</taxon>
        <taxon>Hexapoda</taxon>
        <taxon>Insecta</taxon>
        <taxon>Pterygota</taxon>
        <taxon>Neoptera</taxon>
        <taxon>Endopterygota</taxon>
        <taxon>Lepidoptera</taxon>
        <taxon>Glossata</taxon>
        <taxon>Ditrysia</taxon>
        <taxon>Papilionoidea</taxon>
        <taxon>Nymphalidae</taxon>
        <taxon>Heliconiinae</taxon>
        <taxon>Argynnini</taxon>
        <taxon>Brenthis</taxon>
    </lineage>
</organism>
<dbReference type="Pfam" id="PF03103">
    <property type="entry name" value="DUF243"/>
    <property type="match status" value="1"/>
</dbReference>
<name>A0A8J9Y2G5_9NEOP</name>